<dbReference type="InterPro" id="IPR036291">
    <property type="entry name" value="NAD(P)-bd_dom_sf"/>
</dbReference>
<sequence>VVVESFRLDGRVAVVTGAGRGIGAGIARGLAEAGAHVAVSARTESDLQAVAGDVEAHGQTALVVPGDLSDREAMVSLVASTVERF</sequence>
<reference evidence="1" key="1">
    <citation type="submission" date="2018-05" db="EMBL/GenBank/DDBJ databases">
        <authorList>
            <person name="Lanie J.A."/>
            <person name="Ng W.-L."/>
            <person name="Kazmierczak K.M."/>
            <person name="Andrzejewski T.M."/>
            <person name="Davidsen T.M."/>
            <person name="Wayne K.J."/>
            <person name="Tettelin H."/>
            <person name="Glass J.I."/>
            <person name="Rusch D."/>
            <person name="Podicherti R."/>
            <person name="Tsui H.-C.T."/>
            <person name="Winkler M.E."/>
        </authorList>
    </citation>
    <scope>NUCLEOTIDE SEQUENCE</scope>
</reference>
<evidence type="ECO:0008006" key="2">
    <source>
        <dbReference type="Google" id="ProtNLM"/>
    </source>
</evidence>
<name>A0A382M365_9ZZZZ</name>
<dbReference type="Gene3D" id="3.40.50.720">
    <property type="entry name" value="NAD(P)-binding Rossmann-like Domain"/>
    <property type="match status" value="1"/>
</dbReference>
<dbReference type="Pfam" id="PF00106">
    <property type="entry name" value="adh_short"/>
    <property type="match status" value="1"/>
</dbReference>
<evidence type="ECO:0000313" key="1">
    <source>
        <dbReference type="EMBL" id="SVC43200.1"/>
    </source>
</evidence>
<dbReference type="AlphaFoldDB" id="A0A382M365"/>
<dbReference type="EMBL" id="UINC01090879">
    <property type="protein sequence ID" value="SVC43200.1"/>
    <property type="molecule type" value="Genomic_DNA"/>
</dbReference>
<feature type="non-terminal residue" evidence="1">
    <location>
        <position position="1"/>
    </location>
</feature>
<dbReference type="SUPFAM" id="SSF51735">
    <property type="entry name" value="NAD(P)-binding Rossmann-fold domains"/>
    <property type="match status" value="1"/>
</dbReference>
<protein>
    <recommendedName>
        <fullName evidence="2">SDR family NAD(P)-dependent oxidoreductase</fullName>
    </recommendedName>
</protein>
<dbReference type="InterPro" id="IPR002347">
    <property type="entry name" value="SDR_fam"/>
</dbReference>
<feature type="non-terminal residue" evidence="1">
    <location>
        <position position="85"/>
    </location>
</feature>
<dbReference type="PANTHER" id="PTHR43975:SF2">
    <property type="entry name" value="EG:BACR7A4.14 PROTEIN-RELATED"/>
    <property type="match status" value="1"/>
</dbReference>
<gene>
    <name evidence="1" type="ORF">METZ01_LOCUS296054</name>
</gene>
<dbReference type="PANTHER" id="PTHR43975">
    <property type="entry name" value="ZGC:101858"/>
    <property type="match status" value="1"/>
</dbReference>
<organism evidence="1">
    <name type="scientific">marine metagenome</name>
    <dbReference type="NCBI Taxonomy" id="408172"/>
    <lineage>
        <taxon>unclassified sequences</taxon>
        <taxon>metagenomes</taxon>
        <taxon>ecological metagenomes</taxon>
    </lineage>
</organism>
<proteinExistence type="predicted"/>
<accession>A0A382M365</accession>